<proteinExistence type="predicted"/>
<evidence type="ECO:0000256" key="1">
    <source>
        <dbReference type="SAM" id="MobiDB-lite"/>
    </source>
</evidence>
<comment type="caution">
    <text evidence="3">The sequence shown here is derived from an EMBL/GenBank/DDBJ whole genome shotgun (WGS) entry which is preliminary data.</text>
</comment>
<dbReference type="RefSeq" id="WP_153343973.1">
    <property type="nucleotide sequence ID" value="NZ_WIVE01000030.1"/>
</dbReference>
<name>A0A7X1ZGG7_9PROT</name>
<feature type="transmembrane region" description="Helical" evidence="2">
    <location>
        <begin position="235"/>
        <end position="253"/>
    </location>
</feature>
<gene>
    <name evidence="3" type="ORF">GHC57_10580</name>
</gene>
<evidence type="ECO:0000256" key="2">
    <source>
        <dbReference type="SAM" id="Phobius"/>
    </source>
</evidence>
<dbReference type="OrthoDB" id="7365783at2"/>
<dbReference type="EMBL" id="WIVE01000030">
    <property type="protein sequence ID" value="MQX36962.1"/>
    <property type="molecule type" value="Genomic_DNA"/>
</dbReference>
<protein>
    <submittedName>
        <fullName evidence="3">Uncharacterized protein</fullName>
    </submittedName>
</protein>
<keyword evidence="2" id="KW-0812">Transmembrane</keyword>
<keyword evidence="2" id="KW-0472">Membrane</keyword>
<evidence type="ECO:0000313" key="4">
    <source>
        <dbReference type="Proteomes" id="UP000434582"/>
    </source>
</evidence>
<evidence type="ECO:0000313" key="3">
    <source>
        <dbReference type="EMBL" id="MQX36962.1"/>
    </source>
</evidence>
<sequence>MGDTHDSDPARPGSPEAAARADARAGRSRMADFAALEAGAPLALESLSGLTLCLEYAARPGALPDPRWVTLERTRGSPPHALQAYCWHEGRSRTFRFTDIAAVRDGADAARSLADVLALFGVATWSRSRSLVPARDGGISPPAARTGLPRVRPDRPSPPAGRETSRVLEILGLFWIDLLGVLVLTGFYYDFKGMLAITLLLALAVAPVAFLVGMVQPRWVLPRRAAPTRLSVAGLYMTALAVAVVLLGLAFSGEQDGPPDDPVDPGAVSAPAETPGGARKARDP</sequence>
<keyword evidence="4" id="KW-1185">Reference proteome</keyword>
<feature type="region of interest" description="Disordered" evidence="1">
    <location>
        <begin position="1"/>
        <end position="23"/>
    </location>
</feature>
<organism evidence="3 4">
    <name type="scientific">Roseospira navarrensis</name>
    <dbReference type="NCBI Taxonomy" id="140058"/>
    <lineage>
        <taxon>Bacteria</taxon>
        <taxon>Pseudomonadati</taxon>
        <taxon>Pseudomonadota</taxon>
        <taxon>Alphaproteobacteria</taxon>
        <taxon>Rhodospirillales</taxon>
        <taxon>Rhodospirillaceae</taxon>
        <taxon>Roseospira</taxon>
    </lineage>
</organism>
<dbReference type="Proteomes" id="UP000434582">
    <property type="component" value="Unassembled WGS sequence"/>
</dbReference>
<feature type="transmembrane region" description="Helical" evidence="2">
    <location>
        <begin position="195"/>
        <end position="215"/>
    </location>
</feature>
<reference evidence="3 4" key="1">
    <citation type="submission" date="2019-10" db="EMBL/GenBank/DDBJ databases">
        <title>Draft whole-genome sequence of the purple nonsulfur photosynthetic bacterium Roseospira navarrensis DSM 15114.</title>
        <authorList>
            <person name="Kyndt J.A."/>
            <person name="Meyer T.E."/>
        </authorList>
    </citation>
    <scope>NUCLEOTIDE SEQUENCE [LARGE SCALE GENOMIC DNA]</scope>
    <source>
        <strain evidence="3 4">DSM 15114</strain>
    </source>
</reference>
<feature type="transmembrane region" description="Helical" evidence="2">
    <location>
        <begin position="170"/>
        <end position="189"/>
    </location>
</feature>
<keyword evidence="2" id="KW-1133">Transmembrane helix</keyword>
<feature type="region of interest" description="Disordered" evidence="1">
    <location>
        <begin position="256"/>
        <end position="284"/>
    </location>
</feature>
<accession>A0A7X1ZGG7</accession>
<feature type="region of interest" description="Disordered" evidence="1">
    <location>
        <begin position="137"/>
        <end position="162"/>
    </location>
</feature>
<dbReference type="AlphaFoldDB" id="A0A7X1ZGG7"/>